<keyword evidence="5" id="KW-0175">Coiled coil</keyword>
<feature type="transmembrane region" description="Helical" evidence="7">
    <location>
        <begin position="87"/>
        <end position="106"/>
    </location>
</feature>
<dbReference type="SMART" id="SM00388">
    <property type="entry name" value="HisKA"/>
    <property type="match status" value="1"/>
</dbReference>
<dbReference type="PANTHER" id="PTHR43065">
    <property type="entry name" value="SENSOR HISTIDINE KINASE"/>
    <property type="match status" value="1"/>
</dbReference>
<dbReference type="CDD" id="cd00130">
    <property type="entry name" value="PAS"/>
    <property type="match status" value="1"/>
</dbReference>
<keyword evidence="7" id="KW-0812">Transmembrane</keyword>
<dbReference type="SUPFAM" id="SSF52172">
    <property type="entry name" value="CheY-like"/>
    <property type="match status" value="1"/>
</dbReference>
<feature type="transmembrane region" description="Helical" evidence="7">
    <location>
        <begin position="112"/>
        <end position="130"/>
    </location>
</feature>
<evidence type="ECO:0000313" key="13">
    <source>
        <dbReference type="Proteomes" id="UP000183994"/>
    </source>
</evidence>
<proteinExistence type="predicted"/>
<dbReference type="PRINTS" id="PR00344">
    <property type="entry name" value="BCTRLSENSOR"/>
</dbReference>
<dbReference type="InterPro" id="IPR013655">
    <property type="entry name" value="PAS_fold_3"/>
</dbReference>
<feature type="transmembrane region" description="Helical" evidence="7">
    <location>
        <begin position="34"/>
        <end position="53"/>
    </location>
</feature>
<keyword evidence="13" id="KW-1185">Reference proteome</keyword>
<keyword evidence="7" id="KW-1133">Transmembrane helix</keyword>
<dbReference type="PROSITE" id="PS50110">
    <property type="entry name" value="RESPONSE_REGULATORY"/>
    <property type="match status" value="1"/>
</dbReference>
<dbReference type="CDD" id="cd00156">
    <property type="entry name" value="REC"/>
    <property type="match status" value="1"/>
</dbReference>
<gene>
    <name evidence="12" type="ORF">SAMN02745216_00379</name>
</gene>
<dbReference type="Pfam" id="PF00072">
    <property type="entry name" value="Response_reg"/>
    <property type="match status" value="1"/>
</dbReference>
<name>A0A1M6D0V5_9BACT</name>
<dbReference type="InterPro" id="IPR036097">
    <property type="entry name" value="HisK_dim/P_sf"/>
</dbReference>
<dbReference type="Gene3D" id="3.30.565.10">
    <property type="entry name" value="Histidine kinase-like ATPase, C-terminal domain"/>
    <property type="match status" value="1"/>
</dbReference>
<dbReference type="RefSeq" id="WP_073472284.1">
    <property type="nucleotide sequence ID" value="NZ_FQZU01000001.1"/>
</dbReference>
<feature type="coiled-coil region" evidence="5">
    <location>
        <begin position="191"/>
        <end position="246"/>
    </location>
</feature>
<dbReference type="PANTHER" id="PTHR43065:SF42">
    <property type="entry name" value="TWO-COMPONENT SENSOR PPRA"/>
    <property type="match status" value="1"/>
</dbReference>
<evidence type="ECO:0000313" key="12">
    <source>
        <dbReference type="EMBL" id="SHI66945.1"/>
    </source>
</evidence>
<dbReference type="InterPro" id="IPR003594">
    <property type="entry name" value="HATPase_dom"/>
</dbReference>
<feature type="modified residue" description="4-aspartylphosphate" evidence="4">
    <location>
        <position position="674"/>
    </location>
</feature>
<dbReference type="InterPro" id="IPR000014">
    <property type="entry name" value="PAS"/>
</dbReference>
<dbReference type="Gene3D" id="3.30.450.20">
    <property type="entry name" value="PAS domain"/>
    <property type="match status" value="1"/>
</dbReference>
<dbReference type="InterPro" id="IPR001789">
    <property type="entry name" value="Sig_transdc_resp-reg_receiver"/>
</dbReference>
<dbReference type="InterPro" id="IPR004358">
    <property type="entry name" value="Sig_transdc_His_kin-like_C"/>
</dbReference>
<feature type="domain" description="PAC" evidence="11">
    <location>
        <begin position="318"/>
        <end position="370"/>
    </location>
</feature>
<dbReference type="SUPFAM" id="SSF47384">
    <property type="entry name" value="Homodimeric domain of signal transducing histidine kinase"/>
    <property type="match status" value="1"/>
</dbReference>
<evidence type="ECO:0000256" key="5">
    <source>
        <dbReference type="SAM" id="Coils"/>
    </source>
</evidence>
<dbReference type="AlphaFoldDB" id="A0A1M6D0V5"/>
<dbReference type="Gene3D" id="1.10.287.130">
    <property type="match status" value="1"/>
</dbReference>
<dbReference type="SUPFAM" id="SSF55874">
    <property type="entry name" value="ATPase domain of HSP90 chaperone/DNA topoisomerase II/histidine kinase"/>
    <property type="match status" value="1"/>
</dbReference>
<dbReference type="SMART" id="SM00387">
    <property type="entry name" value="HATPase_c"/>
    <property type="match status" value="1"/>
</dbReference>
<dbReference type="InterPro" id="IPR036890">
    <property type="entry name" value="HATPase_C_sf"/>
</dbReference>
<sequence length="747" mass="83529">MKDGSERNNKTKPRPLSIPGGQPLDMEEQFRRRFFFYFSLAGFPALLGFGFMHFLKGVYLFWVLDTLFALFLIASIILQSRLSSMRFIFRVTSAFAGAIFLLWTSAGGTQGQPSIVLWAFVYPLLTFFLLGVTEGAAWTLIFLAGCLILFLYPEALGTFPYVHEFKVRFFSVMFMIMVGVYLFEKTRIWYRDGMKEEARQLEAEKEKLAQEMKERRHIEDQLKIARDDLEKRVQERTQALAKSEESYRLLVENAQDLIISVDRKGRLEWANEYGLSMLGYKMKDIIGKTWSDLIVPEDLPMVLETYQRIFANGEIQVSGLEFRCIDFWGKPVWLSLNARIFYDRNGKYEREYGVARNTNRQKNLEAKLQHAQKMEAIGTLAGGIAHDFNNILMGIQGRASIMMLNLPKGDPSLEHLRTITELVQSSAGLTKQLLGLARGGKYDPKPTNLNDLVLRVASMFGRTHKEVVIKADLPEHPIVVEVDQGQVEQVFLNLYVNAWQAMPGGGDLKIKTCVVSMDEALAIANGVKPGQYAKATVTDSGEGMDDETRKRVFDPFFSTKGMGRGTGLGLSSAYGIIKNHGGFISVWSRLGEGSTFSIFIPSSQKSVNPESRIDSPVIRGEGTILLVDDEKDLLKTGAEILENLGYKALSAGGGREAVEVFGANRETIDLVVLDIVMPDMNGGAVFDKIKELNPNVKVLISSGYASDGKSSEIMKKGANGFIQKPFTAEDLSQKIAEIMQQRKSPAA</sequence>
<dbReference type="InterPro" id="IPR003661">
    <property type="entry name" value="HisK_dim/P_dom"/>
</dbReference>
<dbReference type="InterPro" id="IPR005467">
    <property type="entry name" value="His_kinase_dom"/>
</dbReference>
<dbReference type="OrthoDB" id="5422270at2"/>
<evidence type="ECO:0000259" key="10">
    <source>
        <dbReference type="PROSITE" id="PS50112"/>
    </source>
</evidence>
<feature type="transmembrane region" description="Helical" evidence="7">
    <location>
        <begin position="59"/>
        <end position="78"/>
    </location>
</feature>
<evidence type="ECO:0000259" key="9">
    <source>
        <dbReference type="PROSITE" id="PS50110"/>
    </source>
</evidence>
<accession>A0A1M6D0V5</accession>
<evidence type="ECO:0000256" key="7">
    <source>
        <dbReference type="SAM" id="Phobius"/>
    </source>
</evidence>
<feature type="region of interest" description="Disordered" evidence="6">
    <location>
        <begin position="1"/>
        <end position="23"/>
    </location>
</feature>
<keyword evidence="3 4" id="KW-0597">Phosphoprotein</keyword>
<evidence type="ECO:0000256" key="2">
    <source>
        <dbReference type="ARBA" id="ARBA00012438"/>
    </source>
</evidence>
<organism evidence="12 13">
    <name type="scientific">Desulfatibacillum alkenivorans DSM 16219</name>
    <dbReference type="NCBI Taxonomy" id="1121393"/>
    <lineage>
        <taxon>Bacteria</taxon>
        <taxon>Pseudomonadati</taxon>
        <taxon>Thermodesulfobacteriota</taxon>
        <taxon>Desulfobacteria</taxon>
        <taxon>Desulfobacterales</taxon>
        <taxon>Desulfatibacillaceae</taxon>
        <taxon>Desulfatibacillum</taxon>
    </lineage>
</organism>
<feature type="domain" description="Histidine kinase" evidence="8">
    <location>
        <begin position="383"/>
        <end position="604"/>
    </location>
</feature>
<protein>
    <recommendedName>
        <fullName evidence="2">histidine kinase</fullName>
        <ecNumber evidence="2">2.7.13.3</ecNumber>
    </recommendedName>
</protein>
<dbReference type="STRING" id="1121393.SAMN02745216_00379"/>
<evidence type="ECO:0000256" key="6">
    <source>
        <dbReference type="SAM" id="MobiDB-lite"/>
    </source>
</evidence>
<evidence type="ECO:0000256" key="3">
    <source>
        <dbReference type="ARBA" id="ARBA00022553"/>
    </source>
</evidence>
<dbReference type="Gene3D" id="3.40.50.2300">
    <property type="match status" value="1"/>
</dbReference>
<dbReference type="InterPro" id="IPR011006">
    <property type="entry name" value="CheY-like_superfamily"/>
</dbReference>
<feature type="domain" description="PAS" evidence="10">
    <location>
        <begin position="243"/>
        <end position="313"/>
    </location>
</feature>
<reference evidence="13" key="1">
    <citation type="submission" date="2016-11" db="EMBL/GenBank/DDBJ databases">
        <authorList>
            <person name="Varghese N."/>
            <person name="Submissions S."/>
        </authorList>
    </citation>
    <scope>NUCLEOTIDE SEQUENCE [LARGE SCALE GENOMIC DNA]</scope>
    <source>
        <strain evidence="13">DSM 16219</strain>
    </source>
</reference>
<dbReference type="NCBIfam" id="TIGR00229">
    <property type="entry name" value="sensory_box"/>
    <property type="match status" value="1"/>
</dbReference>
<dbReference type="InterPro" id="IPR000700">
    <property type="entry name" value="PAS-assoc_C"/>
</dbReference>
<dbReference type="SUPFAM" id="SSF55785">
    <property type="entry name" value="PYP-like sensor domain (PAS domain)"/>
    <property type="match status" value="1"/>
</dbReference>
<comment type="catalytic activity">
    <reaction evidence="1">
        <text>ATP + protein L-histidine = ADP + protein N-phospho-L-histidine.</text>
        <dbReference type="EC" id="2.7.13.3"/>
    </reaction>
</comment>
<dbReference type="CDD" id="cd00082">
    <property type="entry name" value="HisKA"/>
    <property type="match status" value="1"/>
</dbReference>
<feature type="domain" description="Response regulatory" evidence="9">
    <location>
        <begin position="623"/>
        <end position="739"/>
    </location>
</feature>
<feature type="transmembrane region" description="Helical" evidence="7">
    <location>
        <begin position="137"/>
        <end position="153"/>
    </location>
</feature>
<evidence type="ECO:0000259" key="8">
    <source>
        <dbReference type="PROSITE" id="PS50109"/>
    </source>
</evidence>
<evidence type="ECO:0000256" key="4">
    <source>
        <dbReference type="PROSITE-ProRule" id="PRU00169"/>
    </source>
</evidence>
<dbReference type="SMART" id="SM00091">
    <property type="entry name" value="PAS"/>
    <property type="match status" value="1"/>
</dbReference>
<dbReference type="PROSITE" id="PS50112">
    <property type="entry name" value="PAS"/>
    <property type="match status" value="1"/>
</dbReference>
<dbReference type="SMART" id="SM00448">
    <property type="entry name" value="REC"/>
    <property type="match status" value="1"/>
</dbReference>
<dbReference type="Proteomes" id="UP000183994">
    <property type="component" value="Unassembled WGS sequence"/>
</dbReference>
<dbReference type="Pfam" id="PF08447">
    <property type="entry name" value="PAS_3"/>
    <property type="match status" value="1"/>
</dbReference>
<evidence type="ECO:0000256" key="1">
    <source>
        <dbReference type="ARBA" id="ARBA00000085"/>
    </source>
</evidence>
<dbReference type="PROSITE" id="PS50109">
    <property type="entry name" value="HIS_KIN"/>
    <property type="match status" value="1"/>
</dbReference>
<keyword evidence="7" id="KW-0472">Membrane</keyword>
<dbReference type="PROSITE" id="PS50113">
    <property type="entry name" value="PAC"/>
    <property type="match status" value="1"/>
</dbReference>
<dbReference type="InterPro" id="IPR035965">
    <property type="entry name" value="PAS-like_dom_sf"/>
</dbReference>
<evidence type="ECO:0000259" key="11">
    <source>
        <dbReference type="PROSITE" id="PS50113"/>
    </source>
</evidence>
<dbReference type="Pfam" id="PF02518">
    <property type="entry name" value="HATPase_c"/>
    <property type="match status" value="1"/>
</dbReference>
<dbReference type="EMBL" id="FQZU01000001">
    <property type="protein sequence ID" value="SHI66945.1"/>
    <property type="molecule type" value="Genomic_DNA"/>
</dbReference>
<dbReference type="GO" id="GO:0000155">
    <property type="term" value="F:phosphorelay sensor kinase activity"/>
    <property type="evidence" value="ECO:0007669"/>
    <property type="project" value="InterPro"/>
</dbReference>
<dbReference type="EC" id="2.7.13.3" evidence="2"/>